<dbReference type="Pfam" id="PF04471">
    <property type="entry name" value="Mrr_cat"/>
    <property type="match status" value="1"/>
</dbReference>
<dbReference type="InterPro" id="IPR052906">
    <property type="entry name" value="Type_IV_Methyl-Rstrct_Enzyme"/>
</dbReference>
<dbReference type="Pfam" id="PF14338">
    <property type="entry name" value="Mrr_N"/>
    <property type="match status" value="1"/>
</dbReference>
<feature type="region of interest" description="Disordered" evidence="1">
    <location>
        <begin position="116"/>
        <end position="135"/>
    </location>
</feature>
<feature type="domain" description="Restriction system protein Mrr-like N-terminal" evidence="3">
    <location>
        <begin position="6"/>
        <end position="91"/>
    </location>
</feature>
<dbReference type="PANTHER" id="PTHR30015:SF7">
    <property type="entry name" value="TYPE IV METHYL-DIRECTED RESTRICTION ENZYME ECOKMRR"/>
    <property type="match status" value="1"/>
</dbReference>
<gene>
    <name evidence="4" type="ORF">SAMN05421593_1110</name>
</gene>
<dbReference type="GO" id="GO:0015666">
    <property type="term" value="F:restriction endodeoxyribonuclease activity"/>
    <property type="evidence" value="ECO:0007669"/>
    <property type="project" value="TreeGrafter"/>
</dbReference>
<dbReference type="InterPro" id="IPR011335">
    <property type="entry name" value="Restrct_endonuc-II-like"/>
</dbReference>
<sequence length="309" mass="34729">MPVPDFQSIMYPFLSLLQDNKVYSLDRVMQLLTQHFNLTKDDLALKVPSGQQTLFRNRVGWSRSYLQKAGLISYPARAHYQITPLGKEALKMATAHYINISFLKKFDPFKEWEASYKSNGASPADRTEVSTVDEDSETPEVIIGKSINQINSNLEYELLNILRNKTADYFELFVVKLLDQLGYGGEGKGNFEVVGRSGDGGIDGILYQDQLGFEKIYVQAKRWEAKVGSPEIRNFIGAIANKGSNKGVILTVGDFTADAINTAKENPNYKIVLIDGKRLAELAVQNNIGVQIKDKIEIKEIDLDFFEED</sequence>
<dbReference type="PANTHER" id="PTHR30015">
    <property type="entry name" value="MRR RESTRICTION SYSTEM PROTEIN"/>
    <property type="match status" value="1"/>
</dbReference>
<dbReference type="OrthoDB" id="9803736at2"/>
<dbReference type="Proteomes" id="UP000198561">
    <property type="component" value="Unassembled WGS sequence"/>
</dbReference>
<evidence type="ECO:0000259" key="3">
    <source>
        <dbReference type="Pfam" id="PF14338"/>
    </source>
</evidence>
<dbReference type="InterPro" id="IPR025745">
    <property type="entry name" value="Mrr-like_N_dom"/>
</dbReference>
<dbReference type="GO" id="GO:0009307">
    <property type="term" value="P:DNA restriction-modification system"/>
    <property type="evidence" value="ECO:0007669"/>
    <property type="project" value="InterPro"/>
</dbReference>
<name>A0A1H6H5V9_CHRCI</name>
<dbReference type="STRING" id="680127.SAMN05421593_1110"/>
<dbReference type="RefSeq" id="WP_089690272.1">
    <property type="nucleotide sequence ID" value="NZ_DALZIY010000001.1"/>
</dbReference>
<reference evidence="4 5" key="1">
    <citation type="submission" date="2016-10" db="EMBL/GenBank/DDBJ databases">
        <authorList>
            <person name="de Groot N.N."/>
        </authorList>
    </citation>
    <scope>NUCLEOTIDE SEQUENCE [LARGE SCALE GENOMIC DNA]</scope>
    <source>
        <strain evidence="4 5">DSM 23031</strain>
    </source>
</reference>
<dbReference type="AlphaFoldDB" id="A0A1H6H5V9"/>
<dbReference type="InterPro" id="IPR007560">
    <property type="entry name" value="Restrct_endonuc_IV_Mrr"/>
</dbReference>
<evidence type="ECO:0000313" key="5">
    <source>
        <dbReference type="Proteomes" id="UP000198561"/>
    </source>
</evidence>
<dbReference type="SUPFAM" id="SSF52980">
    <property type="entry name" value="Restriction endonuclease-like"/>
    <property type="match status" value="1"/>
</dbReference>
<feature type="domain" description="Restriction endonuclease type IV Mrr" evidence="2">
    <location>
        <begin position="166"/>
        <end position="282"/>
    </location>
</feature>
<evidence type="ECO:0000256" key="1">
    <source>
        <dbReference type="SAM" id="MobiDB-lite"/>
    </source>
</evidence>
<dbReference type="Gene3D" id="3.40.1350.10">
    <property type="match status" value="1"/>
</dbReference>
<accession>A0A1H6H5V9</accession>
<organism evidence="4 5">
    <name type="scientific">Chryseobacterium culicis</name>
    <dbReference type="NCBI Taxonomy" id="680127"/>
    <lineage>
        <taxon>Bacteria</taxon>
        <taxon>Pseudomonadati</taxon>
        <taxon>Bacteroidota</taxon>
        <taxon>Flavobacteriia</taxon>
        <taxon>Flavobacteriales</taxon>
        <taxon>Weeksellaceae</taxon>
        <taxon>Chryseobacterium group</taxon>
        <taxon>Chryseobacterium</taxon>
    </lineage>
</organism>
<dbReference type="InterPro" id="IPR011856">
    <property type="entry name" value="tRNA_endonuc-like_dom_sf"/>
</dbReference>
<dbReference type="EMBL" id="FNWQ01000001">
    <property type="protein sequence ID" value="SEH29605.1"/>
    <property type="molecule type" value="Genomic_DNA"/>
</dbReference>
<protein>
    <submittedName>
        <fullName evidence="4">Restriction system protein</fullName>
    </submittedName>
</protein>
<proteinExistence type="predicted"/>
<evidence type="ECO:0000313" key="4">
    <source>
        <dbReference type="EMBL" id="SEH29605.1"/>
    </source>
</evidence>
<evidence type="ECO:0000259" key="2">
    <source>
        <dbReference type="Pfam" id="PF04471"/>
    </source>
</evidence>
<dbReference type="GO" id="GO:0003677">
    <property type="term" value="F:DNA binding"/>
    <property type="evidence" value="ECO:0007669"/>
    <property type="project" value="InterPro"/>
</dbReference>